<dbReference type="PANTHER" id="PTHR43767">
    <property type="entry name" value="LONG-CHAIN-FATTY-ACID--COA LIGASE"/>
    <property type="match status" value="1"/>
</dbReference>
<dbReference type="InterPro" id="IPR000873">
    <property type="entry name" value="AMP-dep_synth/lig_dom"/>
</dbReference>
<gene>
    <name evidence="5" type="ORF">L1F29_03000</name>
</gene>
<dbReference type="RefSeq" id="WP_258389587.1">
    <property type="nucleotide sequence ID" value="NZ_CP091430.1"/>
</dbReference>
<evidence type="ECO:0000256" key="1">
    <source>
        <dbReference type="SAM" id="MobiDB-lite"/>
    </source>
</evidence>
<dbReference type="PANTHER" id="PTHR43767:SF9">
    <property type="entry name" value="LONG-CHAIN-FATTY-ACID--COA LIGASE"/>
    <property type="match status" value="1"/>
</dbReference>
<evidence type="ECO:0000256" key="2">
    <source>
        <dbReference type="SAM" id="Phobius"/>
    </source>
</evidence>
<dbReference type="Gene3D" id="3.30.300.30">
    <property type="match status" value="1"/>
</dbReference>
<sequence length="610" mass="66807">MKPWLRHYPQEVAPDIDIPDYSVADLLRRSAAEYPEHTALYFHGKKMNYRELLAAANKMAAGLQALGVGKGERVAIMLPNCPQTVIAYFGTLLAGAIAVMTNPLYVERELEHQLRDSGAVAIIVLDLLYPRLARVRGEAPEKGAVPELRHVIVTSMKDGLPFPKSQLYTLKQRREGNRPAVPYGRHGVLAYSRFLGRASAQPKETDTDPSRDIALLQYTGGTTGLAKGVMLTHRNLIANAVQTAAWCYRMGDGRERFLAALPLFHVFGLTVVMNQAVLRAGMLVLLPRFEIDTVLETIKRLKPTVFPGAPTMYVAIINFKNVNKYDLSSIEACVSGAAPLPLEVQERFEALTGGKLIEGYGLTEASPVTHANPLWGKRKIATIGLPLPGTDAVIVDEETGDPLPPGHIGELLVRGPQVMAGYWNRPEDTAAALREGWLYTGDLAVMDGDGFFAIVDRKKDVIIAGGFNVYPREVEEVLYEHPAVKEAAVIGIKDAYRGETVKAFVILREGRTVSSMQLDHWCRERLAAYKVPHQYAFRDELPMTMIGKVLRRKLHEEEIAAAHPGASEQGNDAAAPSTSPSSADDDVPVTSDPGEVPPSGGEPDRGEDDR</sequence>
<keyword evidence="2" id="KW-1133">Transmembrane helix</keyword>
<feature type="domain" description="AMP-dependent synthetase/ligase" evidence="3">
    <location>
        <begin position="27"/>
        <end position="423"/>
    </location>
</feature>
<feature type="domain" description="AMP-binding enzyme C-terminal" evidence="4">
    <location>
        <begin position="473"/>
        <end position="548"/>
    </location>
</feature>
<evidence type="ECO:0000313" key="5">
    <source>
        <dbReference type="EMBL" id="UVI33534.1"/>
    </source>
</evidence>
<dbReference type="InterPro" id="IPR045851">
    <property type="entry name" value="AMP-bd_C_sf"/>
</dbReference>
<dbReference type="InterPro" id="IPR020845">
    <property type="entry name" value="AMP-binding_CS"/>
</dbReference>
<keyword evidence="5" id="KW-0436">Ligase</keyword>
<dbReference type="GO" id="GO:0016874">
    <property type="term" value="F:ligase activity"/>
    <property type="evidence" value="ECO:0007669"/>
    <property type="project" value="UniProtKB-KW"/>
</dbReference>
<reference evidence="5" key="1">
    <citation type="submission" date="2022-01" db="EMBL/GenBank/DDBJ databases">
        <title>Paenibacillus spongiae sp. nov., isolated from marine sponge.</title>
        <authorList>
            <person name="Li Z."/>
            <person name="Zhang M."/>
        </authorList>
    </citation>
    <scope>NUCLEOTIDE SEQUENCE</scope>
    <source>
        <strain evidence="5">PHS-Z3</strain>
    </source>
</reference>
<dbReference type="Pfam" id="PF00501">
    <property type="entry name" value="AMP-binding"/>
    <property type="match status" value="1"/>
</dbReference>
<feature type="transmembrane region" description="Helical" evidence="2">
    <location>
        <begin position="85"/>
        <end position="105"/>
    </location>
</feature>
<organism evidence="5 6">
    <name type="scientific">Paenibacillus spongiae</name>
    <dbReference type="NCBI Taxonomy" id="2909671"/>
    <lineage>
        <taxon>Bacteria</taxon>
        <taxon>Bacillati</taxon>
        <taxon>Bacillota</taxon>
        <taxon>Bacilli</taxon>
        <taxon>Bacillales</taxon>
        <taxon>Paenibacillaceae</taxon>
        <taxon>Paenibacillus</taxon>
    </lineage>
</organism>
<keyword evidence="2" id="KW-0812">Transmembrane</keyword>
<evidence type="ECO:0000259" key="3">
    <source>
        <dbReference type="Pfam" id="PF00501"/>
    </source>
</evidence>
<dbReference type="Pfam" id="PF13193">
    <property type="entry name" value="AMP-binding_C"/>
    <property type="match status" value="1"/>
</dbReference>
<dbReference type="EMBL" id="CP091430">
    <property type="protein sequence ID" value="UVI33534.1"/>
    <property type="molecule type" value="Genomic_DNA"/>
</dbReference>
<feature type="transmembrane region" description="Helical" evidence="2">
    <location>
        <begin position="257"/>
        <end position="278"/>
    </location>
</feature>
<protein>
    <submittedName>
        <fullName evidence="5">Long-chain fatty acid--CoA ligase</fullName>
    </submittedName>
</protein>
<dbReference type="InterPro" id="IPR042099">
    <property type="entry name" value="ANL_N_sf"/>
</dbReference>
<evidence type="ECO:0000313" key="6">
    <source>
        <dbReference type="Proteomes" id="UP001057877"/>
    </source>
</evidence>
<evidence type="ECO:0000259" key="4">
    <source>
        <dbReference type="Pfam" id="PF13193"/>
    </source>
</evidence>
<keyword evidence="2" id="KW-0472">Membrane</keyword>
<proteinExistence type="predicted"/>
<dbReference type="InterPro" id="IPR025110">
    <property type="entry name" value="AMP-bd_C"/>
</dbReference>
<name>A0ABY5SHS3_9BACL</name>
<dbReference type="Proteomes" id="UP001057877">
    <property type="component" value="Chromosome"/>
</dbReference>
<dbReference type="CDD" id="cd05936">
    <property type="entry name" value="FC-FACS_FadD_like"/>
    <property type="match status" value="1"/>
</dbReference>
<feature type="region of interest" description="Disordered" evidence="1">
    <location>
        <begin position="561"/>
        <end position="610"/>
    </location>
</feature>
<dbReference type="PROSITE" id="PS00455">
    <property type="entry name" value="AMP_BINDING"/>
    <property type="match status" value="1"/>
</dbReference>
<accession>A0ABY5SHS3</accession>
<keyword evidence="6" id="KW-1185">Reference proteome</keyword>
<dbReference type="Gene3D" id="3.40.50.12780">
    <property type="entry name" value="N-terminal domain of ligase-like"/>
    <property type="match status" value="1"/>
</dbReference>
<feature type="compositionally biased region" description="Low complexity" evidence="1">
    <location>
        <begin position="572"/>
        <end position="593"/>
    </location>
</feature>
<dbReference type="InterPro" id="IPR050237">
    <property type="entry name" value="ATP-dep_AMP-bd_enzyme"/>
</dbReference>
<dbReference type="SUPFAM" id="SSF56801">
    <property type="entry name" value="Acetyl-CoA synthetase-like"/>
    <property type="match status" value="1"/>
</dbReference>